<evidence type="ECO:0000313" key="5">
    <source>
        <dbReference type="EMBL" id="PAA50790.1"/>
    </source>
</evidence>
<evidence type="ECO:0000256" key="2">
    <source>
        <dbReference type="ARBA" id="ARBA00009072"/>
    </source>
</evidence>
<accession>A0A267DNB7</accession>
<name>A0A267DNB7_9PLAT</name>
<dbReference type="PANTHER" id="PTHR12940">
    <property type="entry name" value="ES-2 PROTEIN - RELATED"/>
    <property type="match status" value="1"/>
</dbReference>
<feature type="region of interest" description="Disordered" evidence="4">
    <location>
        <begin position="394"/>
        <end position="470"/>
    </location>
</feature>
<sequence length="470" mass="48394">PLTSCLSCQMSEQKRGSSARSLKVHAEEDFIADLEAIVERDFYPDLPKLRAQQRYLDARASAGSASVAMATPLQTPVPSAAGESISSASQHQQQHQQLPPSVGLDSYLTGNTSEDNASFQALLDESERRRRVKYAWFYQQADALKAIKSADEAESTAASSTSSTIAAAVTSTAAASSASSSEAVTAGLDSWTGYRVRSALMYSPDDADADDGRALAALPETRRQIVHANTRFRQAPFSRPTGEAPTASSGAAFTVGASNPSTGFDGVFRRPGVPGRIGPDGRELSTGAAPGRTAAASAAYLATPSPAPGVGESPLMTWGDIDGTPCRLDDAACLHGASPAAGASGSATPSGGGLPYFRIPAMPTVQLADRLGRQRRLARQRDAAVNDANAAKAKAAAAGGKSPSPASMGLSPAAKRLLKRSAAPASSFGDKALRASYRPSPSPSRRPGSTSAPASTRSNASLTDGLLSDA</sequence>
<dbReference type="AlphaFoldDB" id="A0A267DNB7"/>
<dbReference type="EMBL" id="NIVC01003563">
    <property type="protein sequence ID" value="PAA50790.1"/>
    <property type="molecule type" value="Genomic_DNA"/>
</dbReference>
<dbReference type="Proteomes" id="UP000215902">
    <property type="component" value="Unassembled WGS sequence"/>
</dbReference>
<comment type="subcellular location">
    <subcellularLocation>
        <location evidence="1">Nucleus</location>
    </subcellularLocation>
</comment>
<dbReference type="OrthoDB" id="19679at2759"/>
<evidence type="ECO:0000256" key="1">
    <source>
        <dbReference type="ARBA" id="ARBA00004123"/>
    </source>
</evidence>
<evidence type="ECO:0000313" key="6">
    <source>
        <dbReference type="Proteomes" id="UP000215902"/>
    </source>
</evidence>
<dbReference type="PANTHER" id="PTHR12940:SF0">
    <property type="entry name" value="SPLICING FACTOR ESS-2 HOMOLOG"/>
    <property type="match status" value="1"/>
</dbReference>
<dbReference type="InterPro" id="IPR019148">
    <property type="entry name" value="Nuclear_protein_DGCR14_ESS-2"/>
</dbReference>
<evidence type="ECO:0000256" key="3">
    <source>
        <dbReference type="ARBA" id="ARBA00023242"/>
    </source>
</evidence>
<proteinExistence type="inferred from homology"/>
<dbReference type="STRING" id="282301.A0A267DNB7"/>
<feature type="compositionally biased region" description="Low complexity" evidence="4">
    <location>
        <begin position="394"/>
        <end position="406"/>
    </location>
</feature>
<reference evidence="5 6" key="1">
    <citation type="submission" date="2017-06" db="EMBL/GenBank/DDBJ databases">
        <title>A platform for efficient transgenesis in Macrostomum lignano, a flatworm model organism for stem cell research.</title>
        <authorList>
            <person name="Berezikov E."/>
        </authorList>
    </citation>
    <scope>NUCLEOTIDE SEQUENCE [LARGE SCALE GENOMIC DNA]</scope>
    <source>
        <strain evidence="5">DV1</strain>
        <tissue evidence="5">Whole organism</tissue>
    </source>
</reference>
<comment type="caution">
    <text evidence="5">The sequence shown here is derived from an EMBL/GenBank/DDBJ whole genome shotgun (WGS) entry which is preliminary data.</text>
</comment>
<feature type="non-terminal residue" evidence="5">
    <location>
        <position position="1"/>
    </location>
</feature>
<keyword evidence="6" id="KW-1185">Reference proteome</keyword>
<evidence type="ECO:0000256" key="4">
    <source>
        <dbReference type="SAM" id="MobiDB-lite"/>
    </source>
</evidence>
<keyword evidence="3" id="KW-0539">Nucleus</keyword>
<feature type="region of interest" description="Disordered" evidence="4">
    <location>
        <begin position="76"/>
        <end position="110"/>
    </location>
</feature>
<organism evidence="5 6">
    <name type="scientific">Macrostomum lignano</name>
    <dbReference type="NCBI Taxonomy" id="282301"/>
    <lineage>
        <taxon>Eukaryota</taxon>
        <taxon>Metazoa</taxon>
        <taxon>Spiralia</taxon>
        <taxon>Lophotrochozoa</taxon>
        <taxon>Platyhelminthes</taxon>
        <taxon>Rhabditophora</taxon>
        <taxon>Macrostomorpha</taxon>
        <taxon>Macrostomida</taxon>
        <taxon>Macrostomidae</taxon>
        <taxon>Macrostomum</taxon>
    </lineage>
</organism>
<comment type="similarity">
    <text evidence="2">Belongs to the ESS2 family.</text>
</comment>
<protein>
    <submittedName>
        <fullName evidence="5">Uncharacterized protein</fullName>
    </submittedName>
</protein>
<dbReference type="Pfam" id="PF09751">
    <property type="entry name" value="Es2"/>
    <property type="match status" value="2"/>
</dbReference>
<gene>
    <name evidence="5" type="ORF">BOX15_Mlig017609g1</name>
</gene>
<feature type="compositionally biased region" description="Low complexity" evidence="4">
    <location>
        <begin position="434"/>
        <end position="455"/>
    </location>
</feature>
<dbReference type="GO" id="GO:0071013">
    <property type="term" value="C:catalytic step 2 spliceosome"/>
    <property type="evidence" value="ECO:0007669"/>
    <property type="project" value="TreeGrafter"/>
</dbReference>